<dbReference type="RefSeq" id="WP_036624429.1">
    <property type="nucleotide sequence ID" value="NZ_BGML01000001.1"/>
</dbReference>
<reference evidence="3 5" key="1">
    <citation type="submission" date="2014-04" db="EMBL/GenBank/DDBJ databases">
        <authorList>
            <person name="Bishop-Lilly K.A."/>
            <person name="Broomall S.M."/>
            <person name="Chain P.S."/>
            <person name="Chertkov O."/>
            <person name="Coyne S.R."/>
            <person name="Daligault H.E."/>
            <person name="Davenport K.W."/>
            <person name="Erkkila T."/>
            <person name="Frey K.G."/>
            <person name="Gibbons H.S."/>
            <person name="Gu W."/>
            <person name="Jaissle J."/>
            <person name="Johnson S.L."/>
            <person name="Koroleva G.I."/>
            <person name="Ladner J.T."/>
            <person name="Lo C.-C."/>
            <person name="Minogue T.D."/>
            <person name="Munk C."/>
            <person name="Palacios G.F."/>
            <person name="Redden C.L."/>
            <person name="Rosenzweig C.N."/>
            <person name="Scholz M.B."/>
            <person name="Teshima H."/>
            <person name="Xu Y."/>
        </authorList>
    </citation>
    <scope>NUCLEOTIDE SEQUENCE [LARGE SCALE GENOMIC DNA]</scope>
    <source>
        <strain evidence="3 5">8244</strain>
    </source>
</reference>
<keyword evidence="5" id="KW-1185">Reference proteome</keyword>
<keyword evidence="1" id="KW-0067">ATP-binding</keyword>
<dbReference type="SUPFAM" id="SSF56059">
    <property type="entry name" value="Glutathione synthetase ATP-binding domain-like"/>
    <property type="match status" value="1"/>
</dbReference>
<proteinExistence type="predicted"/>
<dbReference type="Gene3D" id="3.30.470.20">
    <property type="entry name" value="ATP-grasp fold, B domain"/>
    <property type="match status" value="1"/>
</dbReference>
<dbReference type="PROSITE" id="PS50975">
    <property type="entry name" value="ATP_GRASP"/>
    <property type="match status" value="1"/>
</dbReference>
<dbReference type="STRING" id="44252.DJ90_2801"/>
<dbReference type="OrthoDB" id="7869153at2"/>
<dbReference type="Proteomes" id="UP000029278">
    <property type="component" value="Unassembled WGS sequence"/>
</dbReference>
<dbReference type="EMBL" id="WNZZ01000013">
    <property type="protein sequence ID" value="MUG24129.1"/>
    <property type="molecule type" value="Genomic_DNA"/>
</dbReference>
<dbReference type="HOGENOM" id="CLU_044334_0_0_9"/>
<evidence type="ECO:0000313" key="6">
    <source>
        <dbReference type="Proteomes" id="UP000442469"/>
    </source>
</evidence>
<protein>
    <submittedName>
        <fullName evidence="3">YheC/D like ATP-grasp family protein</fullName>
    </submittedName>
    <submittedName>
        <fullName evidence="4">YheC/YheD family protein</fullName>
    </submittedName>
</protein>
<evidence type="ECO:0000313" key="3">
    <source>
        <dbReference type="EMBL" id="KFM92902.1"/>
    </source>
</evidence>
<reference evidence="4 6" key="2">
    <citation type="submission" date="2019-11" db="EMBL/GenBank/DDBJ databases">
        <title>Draft genome sequences of five Paenibacillus species of dairy origin.</title>
        <authorList>
            <person name="Olajide A.M."/>
            <person name="Chen S."/>
            <person name="Lapointe G."/>
        </authorList>
    </citation>
    <scope>NUCLEOTIDE SEQUENCE [LARGE SCALE GENOMIC DNA]</scope>
    <source>
        <strain evidence="4 6">3CT49</strain>
    </source>
</reference>
<name>A0A090Y4Z1_PAEMA</name>
<evidence type="ECO:0000313" key="4">
    <source>
        <dbReference type="EMBL" id="MUG24129.1"/>
    </source>
</evidence>
<dbReference type="InterPro" id="IPR011761">
    <property type="entry name" value="ATP-grasp"/>
</dbReference>
<dbReference type="GeneID" id="77008501"/>
<dbReference type="InterPro" id="IPR026838">
    <property type="entry name" value="YheC/D"/>
</dbReference>
<dbReference type="Proteomes" id="UP000442469">
    <property type="component" value="Unassembled WGS sequence"/>
</dbReference>
<comment type="caution">
    <text evidence="3">The sequence shown here is derived from an EMBL/GenBank/DDBJ whole genome shotgun (WGS) entry which is preliminary data.</text>
</comment>
<dbReference type="GO" id="GO:0046872">
    <property type="term" value="F:metal ion binding"/>
    <property type="evidence" value="ECO:0007669"/>
    <property type="project" value="InterPro"/>
</dbReference>
<evidence type="ECO:0000313" key="5">
    <source>
        <dbReference type="Proteomes" id="UP000029278"/>
    </source>
</evidence>
<evidence type="ECO:0000259" key="2">
    <source>
        <dbReference type="PROSITE" id="PS50975"/>
    </source>
</evidence>
<sequence>MDHALKGSVGVLVAESEGPLPFAEASFCRKLCRIGERKGVCVYVFCLPSISEGNASGIPGYMFERGGWVRKRLPLPDIIYDRCLTYDRKGQLRKQRLLSKLAAKHPYIYLARGLAGKWAVYQALSKYRDLAPYLPETALYEGPLQLAEWLEAHDGEAFLKPRNGTHGKRTLYVKLTDSGKGMGMVGRSGSNALFKRRFSSRKAGLEWIDKFIGARPFLIQPYLQLNNAQGEPFDIRVLMQKNEKGEWSLTGMAVRVGPKHSLTSNLHGGGTAHQALPYLIRELGEDGGKSVVQTIRHLSLRVPEYLESRFGRLAELGLDFGVDREGRVWILEVNSKPGRTSFFRIGDPISARKSIENPISYARYLLLSKP</sequence>
<gene>
    <name evidence="3" type="ORF">DJ90_2801</name>
    <name evidence="4" type="ORF">GNQ08_17215</name>
</gene>
<organism evidence="3 5">
    <name type="scientific">Paenibacillus macerans</name>
    <name type="common">Bacillus macerans</name>
    <dbReference type="NCBI Taxonomy" id="44252"/>
    <lineage>
        <taxon>Bacteria</taxon>
        <taxon>Bacillati</taxon>
        <taxon>Bacillota</taxon>
        <taxon>Bacilli</taxon>
        <taxon>Bacillales</taxon>
        <taxon>Paenibacillaceae</taxon>
        <taxon>Paenibacillus</taxon>
    </lineage>
</organism>
<dbReference type="EMBL" id="JMQA01000053">
    <property type="protein sequence ID" value="KFM92902.1"/>
    <property type="molecule type" value="Genomic_DNA"/>
</dbReference>
<keyword evidence="1" id="KW-0547">Nucleotide-binding</keyword>
<dbReference type="Pfam" id="PF14398">
    <property type="entry name" value="ATPgrasp_YheCD"/>
    <property type="match status" value="1"/>
</dbReference>
<evidence type="ECO:0000256" key="1">
    <source>
        <dbReference type="PROSITE-ProRule" id="PRU00409"/>
    </source>
</evidence>
<dbReference type="AlphaFoldDB" id="A0A090Y4Z1"/>
<accession>A0A090Y4Z1</accession>
<dbReference type="GO" id="GO:0005524">
    <property type="term" value="F:ATP binding"/>
    <property type="evidence" value="ECO:0007669"/>
    <property type="project" value="UniProtKB-UniRule"/>
</dbReference>
<dbReference type="PATRIC" id="fig|44252.3.peg.6102"/>
<feature type="domain" description="ATP-grasp" evidence="2">
    <location>
        <begin position="124"/>
        <end position="366"/>
    </location>
</feature>